<accession>A0A923L8F8</accession>
<dbReference type="CDD" id="cd12797">
    <property type="entry name" value="M23_peptidase"/>
    <property type="match status" value="1"/>
</dbReference>
<organism evidence="5 6">
    <name type="scientific">Ornithinibacillus hominis</name>
    <dbReference type="NCBI Taxonomy" id="2763055"/>
    <lineage>
        <taxon>Bacteria</taxon>
        <taxon>Bacillati</taxon>
        <taxon>Bacillota</taxon>
        <taxon>Bacilli</taxon>
        <taxon>Bacillales</taxon>
        <taxon>Bacillaceae</taxon>
        <taxon>Ornithinibacillus</taxon>
    </lineage>
</organism>
<name>A0A923L8F8_9BACI</name>
<dbReference type="PANTHER" id="PTHR21666:SF270">
    <property type="entry name" value="MUREIN HYDROLASE ACTIVATOR ENVC"/>
    <property type="match status" value="1"/>
</dbReference>
<reference evidence="5" key="1">
    <citation type="submission" date="2020-08" db="EMBL/GenBank/DDBJ databases">
        <title>Genome public.</title>
        <authorList>
            <person name="Liu C."/>
            <person name="Sun Q."/>
        </authorList>
    </citation>
    <scope>NUCLEOTIDE SEQUENCE</scope>
    <source>
        <strain evidence="5">BX22</strain>
    </source>
</reference>
<dbReference type="InterPro" id="IPR011055">
    <property type="entry name" value="Dup_hybrid_motif"/>
</dbReference>
<dbReference type="Pfam" id="PF01476">
    <property type="entry name" value="LysM"/>
    <property type="match status" value="1"/>
</dbReference>
<dbReference type="RefSeq" id="WP_186871199.1">
    <property type="nucleotide sequence ID" value="NZ_JACOOL010000016.1"/>
</dbReference>
<evidence type="ECO:0000259" key="4">
    <source>
        <dbReference type="PROSITE" id="PS51782"/>
    </source>
</evidence>
<protein>
    <submittedName>
        <fullName evidence="5">M23 family metallopeptidase</fullName>
    </submittedName>
</protein>
<proteinExistence type="predicted"/>
<dbReference type="SUPFAM" id="SSF54106">
    <property type="entry name" value="LysM domain"/>
    <property type="match status" value="1"/>
</dbReference>
<dbReference type="AlphaFoldDB" id="A0A923L8F8"/>
<evidence type="ECO:0000313" key="6">
    <source>
        <dbReference type="Proteomes" id="UP000637359"/>
    </source>
</evidence>
<keyword evidence="6" id="KW-1185">Reference proteome</keyword>
<feature type="domain" description="LysM" evidence="4">
    <location>
        <begin position="223"/>
        <end position="268"/>
    </location>
</feature>
<dbReference type="InterPro" id="IPR018392">
    <property type="entry name" value="LysM"/>
</dbReference>
<dbReference type="GO" id="GO:0004222">
    <property type="term" value="F:metalloendopeptidase activity"/>
    <property type="evidence" value="ECO:0007669"/>
    <property type="project" value="TreeGrafter"/>
</dbReference>
<dbReference type="EMBL" id="JACOOL010000016">
    <property type="protein sequence ID" value="MBC5638493.1"/>
    <property type="molecule type" value="Genomic_DNA"/>
</dbReference>
<keyword evidence="1 2" id="KW-0732">Signal</keyword>
<evidence type="ECO:0000313" key="5">
    <source>
        <dbReference type="EMBL" id="MBC5638493.1"/>
    </source>
</evidence>
<dbReference type="Pfam" id="PF07501">
    <property type="entry name" value="G5"/>
    <property type="match status" value="1"/>
</dbReference>
<evidence type="ECO:0000256" key="2">
    <source>
        <dbReference type="SAM" id="SignalP"/>
    </source>
</evidence>
<dbReference type="Gene3D" id="2.70.70.10">
    <property type="entry name" value="Glucose Permease (Domain IIA)"/>
    <property type="match status" value="1"/>
</dbReference>
<dbReference type="Gene3D" id="3.10.350.10">
    <property type="entry name" value="LysM domain"/>
    <property type="match status" value="1"/>
</dbReference>
<dbReference type="Gene3D" id="2.20.230.10">
    <property type="entry name" value="Resuscitation-promoting factor rpfb"/>
    <property type="match status" value="1"/>
</dbReference>
<dbReference type="PROSITE" id="PS51782">
    <property type="entry name" value="LYSM"/>
    <property type="match status" value="1"/>
</dbReference>
<feature type="chain" id="PRO_5037803968" evidence="2">
    <location>
        <begin position="37"/>
        <end position="483"/>
    </location>
</feature>
<sequence length="483" mass="53352">MFSRKRKQAKQKNSLLKKAIISTGLVTVLATGVVFAEETDTVDKVHHVYINGEYIGQVSDEQIVNQVIDAKLQVEEEKYQDIDLSIGEDVKLVSELVFNPTYNNDSIKEYLENHLSVQAQAVELTIGDKVVGYFENEQDAQKVIEDYKLKYTDKDTLDLLEAAKSASSDTPKELVDLEVGESTIVDVTLSEDVSYSTKKVNPKEVLTVAEGLALLEKGTLKEETHAVQEGEVLGEIASQYDLTIETLLKLNPSLKEDSLLQIGQELHVTELKPFVDVIVTKEEKKKEDVSFETEVVESDELYKGEEEVQQEGSDGEKVVHYAIEIRNGKVTSTDVVDEEMVKEPVNKVIVKGTKVIPSRGTGDLSWPTVGGYISSHMGNRWGSYHKGIDIARPSNRSILAADNGTIVSAGYQGGFGNKIEINHNNGMKTIYAHLSSIDVEVGQTVEKGQQIGVMGSTGNSTGVHLHFEVYKDGKLENPVDYLK</sequence>
<dbReference type="SMART" id="SM01208">
    <property type="entry name" value="G5"/>
    <property type="match status" value="1"/>
</dbReference>
<evidence type="ECO:0000256" key="1">
    <source>
        <dbReference type="ARBA" id="ARBA00022729"/>
    </source>
</evidence>
<dbReference type="InterPro" id="IPR050570">
    <property type="entry name" value="Cell_wall_metabolism_enzyme"/>
</dbReference>
<dbReference type="SUPFAM" id="SSF51261">
    <property type="entry name" value="Duplicated hybrid motif"/>
    <property type="match status" value="1"/>
</dbReference>
<dbReference type="InterPro" id="IPR036779">
    <property type="entry name" value="LysM_dom_sf"/>
</dbReference>
<dbReference type="InterPro" id="IPR011098">
    <property type="entry name" value="G5_dom"/>
</dbReference>
<dbReference type="PROSITE" id="PS51109">
    <property type="entry name" value="G5"/>
    <property type="match status" value="1"/>
</dbReference>
<dbReference type="Proteomes" id="UP000637359">
    <property type="component" value="Unassembled WGS sequence"/>
</dbReference>
<dbReference type="Pfam" id="PF01551">
    <property type="entry name" value="Peptidase_M23"/>
    <property type="match status" value="1"/>
</dbReference>
<evidence type="ECO:0000259" key="3">
    <source>
        <dbReference type="PROSITE" id="PS51109"/>
    </source>
</evidence>
<dbReference type="InterPro" id="IPR016047">
    <property type="entry name" value="M23ase_b-sheet_dom"/>
</dbReference>
<gene>
    <name evidence="5" type="ORF">H8S33_17085</name>
</gene>
<comment type="caution">
    <text evidence="5">The sequence shown here is derived from an EMBL/GenBank/DDBJ whole genome shotgun (WGS) entry which is preliminary data.</text>
</comment>
<dbReference type="PANTHER" id="PTHR21666">
    <property type="entry name" value="PEPTIDASE-RELATED"/>
    <property type="match status" value="1"/>
</dbReference>
<dbReference type="SMART" id="SM00257">
    <property type="entry name" value="LysM"/>
    <property type="match status" value="1"/>
</dbReference>
<feature type="domain" description="G5" evidence="3">
    <location>
        <begin position="275"/>
        <end position="355"/>
    </location>
</feature>
<feature type="signal peptide" evidence="2">
    <location>
        <begin position="1"/>
        <end position="36"/>
    </location>
</feature>